<gene>
    <name evidence="2" type="ORF">Golob_002265</name>
</gene>
<name>A0A7J8N4Q7_9ROSI</name>
<accession>A0A7J8N4Q7</accession>
<comment type="caution">
    <text evidence="2">The sequence shown here is derived from an EMBL/GenBank/DDBJ whole genome shotgun (WGS) entry which is preliminary data.</text>
</comment>
<reference evidence="2 3" key="1">
    <citation type="journal article" date="2019" name="Genome Biol. Evol.">
        <title>Insights into the evolution of the New World diploid cottons (Gossypium, subgenus Houzingenia) based on genome sequencing.</title>
        <authorList>
            <person name="Grover C.E."/>
            <person name="Arick M.A. 2nd"/>
            <person name="Thrash A."/>
            <person name="Conover J.L."/>
            <person name="Sanders W.S."/>
            <person name="Peterson D.G."/>
            <person name="Frelichowski J.E."/>
            <person name="Scheffler J.A."/>
            <person name="Scheffler B.E."/>
            <person name="Wendel J.F."/>
        </authorList>
    </citation>
    <scope>NUCLEOTIDE SEQUENCE [LARGE SCALE GENOMIC DNA]</scope>
    <source>
        <strain evidence="2">157</strain>
        <tissue evidence="2">Leaf</tissue>
    </source>
</reference>
<dbReference type="PANTHER" id="PTHR46033">
    <property type="entry name" value="PROTEIN MAIN-LIKE 2"/>
    <property type="match status" value="1"/>
</dbReference>
<protein>
    <recommendedName>
        <fullName evidence="1">Aminotransferase-like plant mobile domain-containing protein</fullName>
    </recommendedName>
</protein>
<dbReference type="InterPro" id="IPR044824">
    <property type="entry name" value="MAIN-like"/>
</dbReference>
<proteinExistence type="predicted"/>
<organism evidence="2 3">
    <name type="scientific">Gossypium lobatum</name>
    <dbReference type="NCBI Taxonomy" id="34289"/>
    <lineage>
        <taxon>Eukaryota</taxon>
        <taxon>Viridiplantae</taxon>
        <taxon>Streptophyta</taxon>
        <taxon>Embryophyta</taxon>
        <taxon>Tracheophyta</taxon>
        <taxon>Spermatophyta</taxon>
        <taxon>Magnoliopsida</taxon>
        <taxon>eudicotyledons</taxon>
        <taxon>Gunneridae</taxon>
        <taxon>Pentapetalae</taxon>
        <taxon>rosids</taxon>
        <taxon>malvids</taxon>
        <taxon>Malvales</taxon>
        <taxon>Malvaceae</taxon>
        <taxon>Malvoideae</taxon>
        <taxon>Gossypium</taxon>
    </lineage>
</organism>
<dbReference type="AlphaFoldDB" id="A0A7J8N4Q7"/>
<evidence type="ECO:0000259" key="1">
    <source>
        <dbReference type="Pfam" id="PF10536"/>
    </source>
</evidence>
<feature type="domain" description="Aminotransferase-like plant mobile" evidence="1">
    <location>
        <begin position="25"/>
        <end position="132"/>
    </location>
</feature>
<evidence type="ECO:0000313" key="2">
    <source>
        <dbReference type="EMBL" id="MBA0571896.1"/>
    </source>
</evidence>
<keyword evidence="3" id="KW-1185">Reference proteome</keyword>
<dbReference type="Proteomes" id="UP000593572">
    <property type="component" value="Unassembled WGS sequence"/>
</dbReference>
<sequence length="256" mass="29364">MRDSCMCLECSWAANSILHSSAHWWKDEGSRLTFHLPYSECTITLEDVALQLSFSMNGSVATGLEVIPGKDDTCEEFLGKVLKKFYRDRIGIKWLETNFKYLPKDAPDIVKEQYAQAFILKLIEGILMPINHEIWWNHGQSCVGLLEQLEDILILLDQHSKDNVIWMDIIRRARDHIMRLVKIFGHLEYVGRKSAFDSVSDDENTQIESSNMAIRVEATNFTAIARHESTTQVGSTGKDQRELTRLSQRVHQHLGS</sequence>
<evidence type="ECO:0000313" key="3">
    <source>
        <dbReference type="Proteomes" id="UP000593572"/>
    </source>
</evidence>
<dbReference type="GO" id="GO:0010073">
    <property type="term" value="P:meristem maintenance"/>
    <property type="evidence" value="ECO:0007669"/>
    <property type="project" value="InterPro"/>
</dbReference>
<dbReference type="EMBL" id="JABEZX010000012">
    <property type="protein sequence ID" value="MBA0571896.1"/>
    <property type="molecule type" value="Genomic_DNA"/>
</dbReference>
<dbReference type="PANTHER" id="PTHR46033:SF8">
    <property type="entry name" value="PROTEIN MAINTENANCE OF MERISTEMS-LIKE"/>
    <property type="match status" value="1"/>
</dbReference>
<dbReference type="InterPro" id="IPR019557">
    <property type="entry name" value="AminoTfrase-like_pln_mobile"/>
</dbReference>
<dbReference type="Pfam" id="PF10536">
    <property type="entry name" value="PMD"/>
    <property type="match status" value="1"/>
</dbReference>